<dbReference type="RefSeq" id="WP_252852417.1">
    <property type="nucleotide sequence ID" value="NZ_JAMXLR010000036.1"/>
</dbReference>
<dbReference type="EMBL" id="JAMXLR010000036">
    <property type="protein sequence ID" value="MCO6044315.1"/>
    <property type="molecule type" value="Genomic_DNA"/>
</dbReference>
<keyword evidence="3" id="KW-1185">Reference proteome</keyword>
<keyword evidence="1" id="KW-0732">Signal</keyword>
<evidence type="ECO:0000313" key="3">
    <source>
        <dbReference type="Proteomes" id="UP001155241"/>
    </source>
</evidence>
<feature type="signal peptide" evidence="1">
    <location>
        <begin position="1"/>
        <end position="18"/>
    </location>
</feature>
<organism evidence="2 3">
    <name type="scientific">Aeoliella straminimaris</name>
    <dbReference type="NCBI Taxonomy" id="2954799"/>
    <lineage>
        <taxon>Bacteria</taxon>
        <taxon>Pseudomonadati</taxon>
        <taxon>Planctomycetota</taxon>
        <taxon>Planctomycetia</taxon>
        <taxon>Pirellulales</taxon>
        <taxon>Lacipirellulaceae</taxon>
        <taxon>Aeoliella</taxon>
    </lineage>
</organism>
<protein>
    <submittedName>
        <fullName evidence="2">Uncharacterized protein</fullName>
    </submittedName>
</protein>
<proteinExistence type="predicted"/>
<gene>
    <name evidence="2" type="ORF">NG895_10395</name>
</gene>
<reference evidence="2" key="1">
    <citation type="submission" date="2022-06" db="EMBL/GenBank/DDBJ databases">
        <title>Aeoliella straminimaris, a novel planctomycete from sediments.</title>
        <authorList>
            <person name="Vitorino I.R."/>
            <person name="Lage O.M."/>
        </authorList>
    </citation>
    <scope>NUCLEOTIDE SEQUENCE</scope>
    <source>
        <strain evidence="2">ICT_H6.2</strain>
    </source>
</reference>
<name>A0A9X2F8I9_9BACT</name>
<evidence type="ECO:0000256" key="1">
    <source>
        <dbReference type="SAM" id="SignalP"/>
    </source>
</evidence>
<accession>A0A9X2F8I9</accession>
<feature type="chain" id="PRO_5040974826" evidence="1">
    <location>
        <begin position="19"/>
        <end position="181"/>
    </location>
</feature>
<sequence>MRYTLLAAALLLCSTAQAEFFTPIGGGYEYVTNDGTFTGEWETDGVWYNNQQYWEADVGNINGDAKYGNYDGYLSLYLELPGVTSTSGYLDFESDTTWARLVGYSFPATIGSTNFYLDGIPLVEDELIQIEPGPHRYSWDRPQGGATHALLNVRYVPEPSGVWLVLFGAPLLFKLSKNCGH</sequence>
<dbReference type="Proteomes" id="UP001155241">
    <property type="component" value="Unassembled WGS sequence"/>
</dbReference>
<dbReference type="AlphaFoldDB" id="A0A9X2F8I9"/>
<comment type="caution">
    <text evidence="2">The sequence shown here is derived from an EMBL/GenBank/DDBJ whole genome shotgun (WGS) entry which is preliminary data.</text>
</comment>
<evidence type="ECO:0000313" key="2">
    <source>
        <dbReference type="EMBL" id="MCO6044315.1"/>
    </source>
</evidence>